<evidence type="ECO:0000313" key="6">
    <source>
        <dbReference type="EMBL" id="CAA6828305.1"/>
    </source>
</evidence>
<protein>
    <recommendedName>
        <fullName evidence="7">GTPase</fullName>
    </recommendedName>
</protein>
<evidence type="ECO:0008006" key="7">
    <source>
        <dbReference type="Google" id="ProtNLM"/>
    </source>
</evidence>
<dbReference type="EMBL" id="CACVAY010000148">
    <property type="protein sequence ID" value="CAA6828305.1"/>
    <property type="molecule type" value="Genomic_DNA"/>
</dbReference>
<dbReference type="GO" id="GO:0016020">
    <property type="term" value="C:membrane"/>
    <property type="evidence" value="ECO:0007669"/>
    <property type="project" value="UniProtKB-SubCell"/>
</dbReference>
<keyword evidence="3 5" id="KW-1133">Transmembrane helix</keyword>
<evidence type="ECO:0000256" key="1">
    <source>
        <dbReference type="ARBA" id="ARBA00004141"/>
    </source>
</evidence>
<evidence type="ECO:0000256" key="3">
    <source>
        <dbReference type="ARBA" id="ARBA00022989"/>
    </source>
</evidence>
<name>A0A6S6U155_9GAMM</name>
<accession>A0A6S6U155</accession>
<dbReference type="Pfam" id="PF05128">
    <property type="entry name" value="DUF697"/>
    <property type="match status" value="1"/>
</dbReference>
<comment type="subcellular location">
    <subcellularLocation>
        <location evidence="1">Membrane</location>
        <topology evidence="1">Multi-pass membrane protein</topology>
    </subcellularLocation>
</comment>
<gene>
    <name evidence="6" type="ORF">HELGO_WM9185</name>
</gene>
<evidence type="ECO:0000256" key="4">
    <source>
        <dbReference type="ARBA" id="ARBA00023136"/>
    </source>
</evidence>
<keyword evidence="2 5" id="KW-0812">Transmembrane</keyword>
<proteinExistence type="predicted"/>
<evidence type="ECO:0000256" key="2">
    <source>
        <dbReference type="ARBA" id="ARBA00022692"/>
    </source>
</evidence>
<keyword evidence="4 5" id="KW-0472">Membrane</keyword>
<reference evidence="6" key="1">
    <citation type="submission" date="2020-01" db="EMBL/GenBank/DDBJ databases">
        <authorList>
            <person name="Meier V. D."/>
            <person name="Meier V D."/>
        </authorList>
    </citation>
    <scope>NUCLEOTIDE SEQUENCE</scope>
    <source>
        <strain evidence="6">HLG_WM_MAG_07</strain>
    </source>
</reference>
<organism evidence="6">
    <name type="scientific">uncultured Thiotrichaceae bacterium</name>
    <dbReference type="NCBI Taxonomy" id="298394"/>
    <lineage>
        <taxon>Bacteria</taxon>
        <taxon>Pseudomonadati</taxon>
        <taxon>Pseudomonadota</taxon>
        <taxon>Gammaproteobacteria</taxon>
        <taxon>Thiotrichales</taxon>
        <taxon>Thiotrichaceae</taxon>
        <taxon>environmental samples</taxon>
    </lineage>
</organism>
<evidence type="ECO:0000256" key="5">
    <source>
        <dbReference type="SAM" id="Phobius"/>
    </source>
</evidence>
<dbReference type="AlphaFoldDB" id="A0A6S6U155"/>
<feature type="transmembrane region" description="Helical" evidence="5">
    <location>
        <begin position="20"/>
        <end position="38"/>
    </location>
</feature>
<dbReference type="InterPro" id="IPR021147">
    <property type="entry name" value="DUF697"/>
</dbReference>
<sequence>MDSKAQKADKLIKDYAFRSSLTGFIPVPFIDTVGLISVQRLMLMRLSKLYGVPFSKHLAKAGLTTLMSGLASKAASPLVGSALKMIPGVGTLAGGASMAAMGGASTYAVGKVFQQHFEKGGTLEDFDPGKAKEDLNMRLEEGKQLSKKGAVK</sequence>